<dbReference type="Gene3D" id="2.40.420.20">
    <property type="match status" value="1"/>
</dbReference>
<comment type="similarity">
    <text evidence="2">Belongs to the membrane fusion protein (MFP) (TC 8.A.1) family.</text>
</comment>
<evidence type="ECO:0000256" key="3">
    <source>
        <dbReference type="ARBA" id="ARBA00022475"/>
    </source>
</evidence>
<dbReference type="Gene3D" id="1.10.287.470">
    <property type="entry name" value="Helix hairpin bin"/>
    <property type="match status" value="1"/>
</dbReference>
<keyword evidence="5" id="KW-0472">Membrane</keyword>
<dbReference type="Pfam" id="PF25944">
    <property type="entry name" value="Beta-barrel_RND"/>
    <property type="match status" value="1"/>
</dbReference>
<organism evidence="10 11">
    <name type="scientific">Marilutibacter maris</name>
    <dbReference type="NCBI Taxonomy" id="1605891"/>
    <lineage>
        <taxon>Bacteria</taxon>
        <taxon>Pseudomonadati</taxon>
        <taxon>Pseudomonadota</taxon>
        <taxon>Gammaproteobacteria</taxon>
        <taxon>Lysobacterales</taxon>
        <taxon>Lysobacteraceae</taxon>
        <taxon>Marilutibacter</taxon>
    </lineage>
</organism>
<dbReference type="Gene3D" id="2.40.50.100">
    <property type="match status" value="1"/>
</dbReference>
<dbReference type="Proteomes" id="UP000249447">
    <property type="component" value="Chromosome"/>
</dbReference>
<evidence type="ECO:0000259" key="9">
    <source>
        <dbReference type="Pfam" id="PF25989"/>
    </source>
</evidence>
<evidence type="ECO:0000256" key="2">
    <source>
        <dbReference type="ARBA" id="ARBA00009477"/>
    </source>
</evidence>
<dbReference type="PANTHER" id="PTHR30469">
    <property type="entry name" value="MULTIDRUG RESISTANCE PROTEIN MDTA"/>
    <property type="match status" value="1"/>
</dbReference>
<dbReference type="Pfam" id="PF25989">
    <property type="entry name" value="YknX_C"/>
    <property type="match status" value="1"/>
</dbReference>
<dbReference type="NCBIfam" id="TIGR01730">
    <property type="entry name" value="RND_mfp"/>
    <property type="match status" value="1"/>
</dbReference>
<dbReference type="EMBL" id="CP029843">
    <property type="protein sequence ID" value="AWV08521.1"/>
    <property type="molecule type" value="Genomic_DNA"/>
</dbReference>
<dbReference type="PANTHER" id="PTHR30469:SF36">
    <property type="entry name" value="BLL3903 PROTEIN"/>
    <property type="match status" value="1"/>
</dbReference>
<dbReference type="Gene3D" id="2.40.30.170">
    <property type="match status" value="1"/>
</dbReference>
<reference evidence="10 11" key="1">
    <citation type="submission" date="2018-05" db="EMBL/GenBank/DDBJ databases">
        <title>The complete genome of Lysobacter maris HZ9B, a marine bacterium antagonistic against terrestrial plant pathogens.</title>
        <authorList>
            <person name="Zhang X.-Q."/>
        </authorList>
    </citation>
    <scope>NUCLEOTIDE SEQUENCE [LARGE SCALE GENOMIC DNA]</scope>
    <source>
        <strain evidence="10 11">HZ9B</strain>
    </source>
</reference>
<evidence type="ECO:0000256" key="5">
    <source>
        <dbReference type="ARBA" id="ARBA00023136"/>
    </source>
</evidence>
<evidence type="ECO:0000259" key="6">
    <source>
        <dbReference type="Pfam" id="PF25876"/>
    </source>
</evidence>
<dbReference type="KEGG" id="lmb:C9I47_2851"/>
<protein>
    <submittedName>
        <fullName evidence="10">Membrane fusion protein</fullName>
    </submittedName>
</protein>
<keyword evidence="3" id="KW-1003">Cell membrane</keyword>
<feature type="domain" description="YknX-like C-terminal permuted SH3-like" evidence="9">
    <location>
        <begin position="290"/>
        <end position="358"/>
    </location>
</feature>
<comment type="subcellular location">
    <subcellularLocation>
        <location evidence="1">Cell inner membrane</location>
    </subcellularLocation>
</comment>
<evidence type="ECO:0000259" key="7">
    <source>
        <dbReference type="Pfam" id="PF25917"/>
    </source>
</evidence>
<evidence type="ECO:0000313" key="11">
    <source>
        <dbReference type="Proteomes" id="UP000249447"/>
    </source>
</evidence>
<evidence type="ECO:0000256" key="1">
    <source>
        <dbReference type="ARBA" id="ARBA00004533"/>
    </source>
</evidence>
<dbReference type="GO" id="GO:0015562">
    <property type="term" value="F:efflux transmembrane transporter activity"/>
    <property type="evidence" value="ECO:0007669"/>
    <property type="project" value="TreeGrafter"/>
</dbReference>
<name>A0A2U9T7I2_9GAMM</name>
<dbReference type="Pfam" id="PF25917">
    <property type="entry name" value="BSH_RND"/>
    <property type="match status" value="1"/>
</dbReference>
<feature type="domain" description="Multidrug resistance protein MdtA-like alpha-helical hairpin" evidence="6">
    <location>
        <begin position="97"/>
        <end position="166"/>
    </location>
</feature>
<dbReference type="AlphaFoldDB" id="A0A2U9T7I2"/>
<dbReference type="InterPro" id="IPR058625">
    <property type="entry name" value="MdtA-like_BSH"/>
</dbReference>
<keyword evidence="4" id="KW-0997">Cell inner membrane</keyword>
<gene>
    <name evidence="10" type="ORF">C9I47_2851</name>
</gene>
<accession>A0A2U9T7I2</accession>
<dbReference type="InterPro" id="IPR058624">
    <property type="entry name" value="MdtA-like_HH"/>
</dbReference>
<sequence length="371" mass="39657">MAVVAVTLAAAGRGQGEAATEAADEGDTPVPVTVIEAESRSVPVNLTALGTVSALNTVVVSAQVGGRLLSIDFREGQEVAKGDLLARIDPRSAQARYDEAAAARRQNQALLATARANFRRSSTPEYSQYVSRSDLDVQRNQISQYEGAVAANEAAMRAAEVQLQYTRITAPISGIAGIRNVDVGNVVGEGTALVTLTQVRPVHVLFNLPERQLQDVREAQRAGAVPVAALDRNDSHALTVDGRLEVVDNQISADSGTFRARAVFENQDDALWPGQFVNVRLRLRTIDRGVVVPIQSVMRGTDNEYVYVMQPDDTVAIRPVRTGIEVDDSRIQIAEGLKAGERVVVEGQFRLKAGSKVTAVAPTTATEPAAP</sequence>
<evidence type="ECO:0000256" key="4">
    <source>
        <dbReference type="ARBA" id="ARBA00022519"/>
    </source>
</evidence>
<feature type="domain" description="Multidrug resistance protein MdtA-like beta-barrel" evidence="8">
    <location>
        <begin position="201"/>
        <end position="283"/>
    </location>
</feature>
<dbReference type="SUPFAM" id="SSF111369">
    <property type="entry name" value="HlyD-like secretion proteins"/>
    <property type="match status" value="1"/>
</dbReference>
<evidence type="ECO:0000313" key="10">
    <source>
        <dbReference type="EMBL" id="AWV08521.1"/>
    </source>
</evidence>
<dbReference type="InterPro" id="IPR058637">
    <property type="entry name" value="YknX-like_C"/>
</dbReference>
<dbReference type="InterPro" id="IPR058626">
    <property type="entry name" value="MdtA-like_b-barrel"/>
</dbReference>
<dbReference type="GO" id="GO:0005886">
    <property type="term" value="C:plasma membrane"/>
    <property type="evidence" value="ECO:0007669"/>
    <property type="project" value="UniProtKB-SubCell"/>
</dbReference>
<dbReference type="GO" id="GO:1990281">
    <property type="term" value="C:efflux pump complex"/>
    <property type="evidence" value="ECO:0007669"/>
    <property type="project" value="TreeGrafter"/>
</dbReference>
<dbReference type="FunFam" id="2.40.420.20:FF:000001">
    <property type="entry name" value="Efflux RND transporter periplasmic adaptor subunit"/>
    <property type="match status" value="1"/>
</dbReference>
<keyword evidence="11" id="KW-1185">Reference proteome</keyword>
<feature type="domain" description="Multidrug resistance protein MdtA-like barrel-sandwich hybrid" evidence="7">
    <location>
        <begin position="56"/>
        <end position="195"/>
    </location>
</feature>
<proteinExistence type="inferred from homology"/>
<dbReference type="Pfam" id="PF25876">
    <property type="entry name" value="HH_MFP_RND"/>
    <property type="match status" value="1"/>
</dbReference>
<dbReference type="InterPro" id="IPR006143">
    <property type="entry name" value="RND_pump_MFP"/>
</dbReference>
<evidence type="ECO:0000259" key="8">
    <source>
        <dbReference type="Pfam" id="PF25944"/>
    </source>
</evidence>